<sequence>MKVRVRQQGVVVEHFSGRSASDDVALGHHADAVRDFGGKFEVVRRQDDTDTVLVNLLDPLRDQLRPVGIKPCEWFVEHDHTRFEDEHTGEASEPFLPTAQVVWDSVFEVARVDSRQRFTSAFPRFVSGDPVVLKAEHHVVEDCGRDELRIGVLEYEADLFSRVWLVVLGDRGPVDDELAVVGNEGGVQMFEERGLSGAVAADEGDDLVGIHGEIDIVHTHRPVRVRVGLTL</sequence>
<organism evidence="1 2">
    <name type="scientific">Halorubrum tropicale</name>
    <dbReference type="NCBI Taxonomy" id="1765655"/>
    <lineage>
        <taxon>Archaea</taxon>
        <taxon>Methanobacteriati</taxon>
        <taxon>Methanobacteriota</taxon>
        <taxon>Stenosarchaea group</taxon>
        <taxon>Halobacteria</taxon>
        <taxon>Halobacteriales</taxon>
        <taxon>Haloferacaceae</taxon>
        <taxon>Halorubrum</taxon>
    </lineage>
</organism>
<accession>A0A0M9ASH4</accession>
<dbReference type="AntiFam" id="ANF00095">
    <property type="entry name" value="Shadow ORF (opposite ABC transporters)"/>
</dbReference>
<comment type="caution">
    <text evidence="1">The sequence shown here is derived from an EMBL/GenBank/DDBJ whole genome shotgun (WGS) entry which is preliminary data.</text>
</comment>
<evidence type="ECO:0000313" key="2">
    <source>
        <dbReference type="Proteomes" id="UP000037747"/>
    </source>
</evidence>
<dbReference type="Proteomes" id="UP000037747">
    <property type="component" value="Unassembled WGS sequence"/>
</dbReference>
<gene>
    <name evidence="1" type="ORF">AMR74_00240</name>
</gene>
<proteinExistence type="predicted"/>
<dbReference type="EMBL" id="LIST01000001">
    <property type="protein sequence ID" value="KOX97378.1"/>
    <property type="molecule type" value="Genomic_DNA"/>
</dbReference>
<name>A0A0M9ASH4_9EURY</name>
<protein>
    <submittedName>
        <fullName evidence="1">Uncharacterized protein</fullName>
    </submittedName>
</protein>
<keyword evidence="2" id="KW-1185">Reference proteome</keyword>
<reference evidence="1 2" key="1">
    <citation type="submission" date="2015-08" db="EMBL/GenBank/DDBJ databases">
        <title>Genomes of Isolates from Cabo Rojo, PR.</title>
        <authorList>
            <person name="Sanchez-Nieves R.L."/>
            <person name="Montalvo-Rodriguez R."/>
        </authorList>
    </citation>
    <scope>NUCLEOTIDE SEQUENCE [LARGE SCALE GENOMIC DNA]</scope>
    <source>
        <strain evidence="1 2">5</strain>
    </source>
</reference>
<dbReference type="AlphaFoldDB" id="A0A0M9ASH4"/>
<evidence type="ECO:0000313" key="1">
    <source>
        <dbReference type="EMBL" id="KOX97378.1"/>
    </source>
</evidence>